<dbReference type="Pfam" id="PF05728">
    <property type="entry name" value="UPF0227"/>
    <property type="match status" value="1"/>
</dbReference>
<dbReference type="AlphaFoldDB" id="V2UVI4"/>
<dbReference type="Gene3D" id="3.40.50.1820">
    <property type="entry name" value="alpha/beta hydrolase"/>
    <property type="match status" value="1"/>
</dbReference>
<dbReference type="InterPro" id="IPR029058">
    <property type="entry name" value="AB_hydrolase_fold"/>
</dbReference>
<sequence>MFLADFSTLSCDETNSMKMNNAKILFLHGLDSSKESNKFHAIQAKQKFCIDVDYRNLSFQTVEMLYQNIIEKIKPDLLVGHGVGGYWTLRMSYQFHLPAIVANPSLAPKFRDDYPAIEEKDLDHDIPQFAYLELGDEMLNMYQTQQILERFMIVHTYTGGYHRLEHPENINLLVQQFEQNFQPSPK</sequence>
<comment type="caution">
    <text evidence="1">The sequence shown here is derived from an EMBL/GenBank/DDBJ whole genome shotgun (WGS) entry which is preliminary data.</text>
</comment>
<keyword evidence="2" id="KW-1185">Reference proteome</keyword>
<evidence type="ECO:0008006" key="3">
    <source>
        <dbReference type="Google" id="ProtNLM"/>
    </source>
</evidence>
<evidence type="ECO:0000313" key="2">
    <source>
        <dbReference type="Proteomes" id="UP000018418"/>
    </source>
</evidence>
<name>V2UVI4_9GAMM</name>
<reference evidence="1 2" key="1">
    <citation type="submission" date="2013-10" db="EMBL/GenBank/DDBJ databases">
        <title>The Genome Sequence of Acinetobacter brisouii CIP 110357.</title>
        <authorList>
            <consortium name="The Broad Institute Genomics Platform"/>
            <consortium name="The Broad Institute Genome Sequencing Center for Infectious Disease"/>
            <person name="Cerqueira G."/>
            <person name="Feldgarden M."/>
            <person name="Courvalin P."/>
            <person name="Grillot-Courvalin C."/>
            <person name="Clermont D."/>
            <person name="Rocha E."/>
            <person name="Yoon E.-J."/>
            <person name="Nemec A."/>
            <person name="Young S.K."/>
            <person name="Zeng Q."/>
            <person name="Gargeya S."/>
            <person name="Fitzgerald M."/>
            <person name="Abouelleil A."/>
            <person name="Alvarado L."/>
            <person name="Berlin A.M."/>
            <person name="Chapman S.B."/>
            <person name="Gainer-Dewar J."/>
            <person name="Goldberg J."/>
            <person name="Gnerre S."/>
            <person name="Griggs A."/>
            <person name="Gujja S."/>
            <person name="Hansen M."/>
            <person name="Howarth C."/>
            <person name="Imamovic A."/>
            <person name="Ireland A."/>
            <person name="Larimer J."/>
            <person name="McCowan C."/>
            <person name="Murphy C."/>
            <person name="Pearson M."/>
            <person name="Poon T.W."/>
            <person name="Priest M."/>
            <person name="Roberts A."/>
            <person name="Saif S."/>
            <person name="Shea T."/>
            <person name="Sykes S."/>
            <person name="Wortman J."/>
            <person name="Nusbaum C."/>
            <person name="Birren B."/>
        </authorList>
    </citation>
    <scope>NUCLEOTIDE SEQUENCE [LARGE SCALE GENOMIC DNA]</scope>
    <source>
        <strain evidence="1 2">CIP 110357</strain>
    </source>
</reference>
<dbReference type="EMBL" id="AYEU01000003">
    <property type="protein sequence ID" value="ESK52636.1"/>
    <property type="molecule type" value="Genomic_DNA"/>
</dbReference>
<dbReference type="PANTHER" id="PTHR35602">
    <property type="entry name" value="ESTERASE YQIA-RELATED"/>
    <property type="match status" value="1"/>
</dbReference>
<dbReference type="HOGENOM" id="CLU_1567339_0_0_6"/>
<evidence type="ECO:0000313" key="1">
    <source>
        <dbReference type="EMBL" id="ESK52636.1"/>
    </source>
</evidence>
<dbReference type="PANTHER" id="PTHR35602:SF3">
    <property type="entry name" value="ESTERASE YQIA"/>
    <property type="match status" value="1"/>
</dbReference>
<accession>V2UVI4</accession>
<proteinExistence type="predicted"/>
<dbReference type="PATRIC" id="fig|1341683.3.peg.786"/>
<dbReference type="Proteomes" id="UP000018418">
    <property type="component" value="Unassembled WGS sequence"/>
</dbReference>
<dbReference type="InterPro" id="IPR008886">
    <property type="entry name" value="UPF0227/Esterase_YqiA"/>
</dbReference>
<protein>
    <recommendedName>
        <fullName evidence="3">Esterase</fullName>
    </recommendedName>
</protein>
<dbReference type="SUPFAM" id="SSF53474">
    <property type="entry name" value="alpha/beta-Hydrolases"/>
    <property type="match status" value="1"/>
</dbReference>
<organism evidence="1 2">
    <name type="scientific">Acinetobacter brisouii CIP 110357</name>
    <dbReference type="NCBI Taxonomy" id="1341683"/>
    <lineage>
        <taxon>Bacteria</taxon>
        <taxon>Pseudomonadati</taxon>
        <taxon>Pseudomonadota</taxon>
        <taxon>Gammaproteobacteria</taxon>
        <taxon>Moraxellales</taxon>
        <taxon>Moraxellaceae</taxon>
        <taxon>Acinetobacter</taxon>
    </lineage>
</organism>
<dbReference type="OrthoDB" id="6708400at2"/>
<gene>
    <name evidence="1" type="ORF">P255_00795</name>
</gene>